<keyword evidence="1 3" id="KW-0808">Transferase</keyword>
<dbReference type="SUPFAM" id="SSF53335">
    <property type="entry name" value="S-adenosyl-L-methionine-dependent methyltransferases"/>
    <property type="match status" value="1"/>
</dbReference>
<dbReference type="Gene3D" id="3.40.50.150">
    <property type="entry name" value="Vaccinia Virus protein VP39"/>
    <property type="match status" value="1"/>
</dbReference>
<protein>
    <submittedName>
        <fullName evidence="3">Glycine/sarcosine/dimethylglycine N-methyltransferase</fullName>
        <ecNumber evidence="3">2.1.1.156</ecNumber>
    </submittedName>
</protein>
<gene>
    <name evidence="3" type="ORF">PHA8399_01744</name>
</gene>
<sequence length="273" mass="29409">MTGKIPDHYSGGGNLADRIARDLRAKGLEPAELATADFEALDEFHFRGRAATLELASQMRLTARSEVLDIGSGLGGVARTIAQTAGCHVTGIDLTPELCAAAAEISGWLGLSEKTLFLQGDATDLPFADNSFDAAITVHAAMNIAAKDRMYAEARRVLRPGGRFAIFDILQGEGGEIIFPVPWAAEPSISYLARPKEMETLLRAAGFKLLHSTDSTSESLRWLEQRAAGTGPSPLVPVTTRLLFGDGYTLMVQNQLRALRERRMLTCGFLCSA</sequence>
<dbReference type="EMBL" id="CYSR01000021">
    <property type="protein sequence ID" value="CUH99622.1"/>
    <property type="molecule type" value="Genomic_DNA"/>
</dbReference>
<dbReference type="GO" id="GO:0008757">
    <property type="term" value="F:S-adenosylmethionine-dependent methyltransferase activity"/>
    <property type="evidence" value="ECO:0007669"/>
    <property type="project" value="InterPro"/>
</dbReference>
<organism evidence="3 4">
    <name type="scientific">Leisingera aquaemixtae</name>
    <dbReference type="NCBI Taxonomy" id="1396826"/>
    <lineage>
        <taxon>Bacteria</taxon>
        <taxon>Pseudomonadati</taxon>
        <taxon>Pseudomonadota</taxon>
        <taxon>Alphaproteobacteria</taxon>
        <taxon>Rhodobacterales</taxon>
        <taxon>Roseobacteraceae</taxon>
        <taxon>Leisingera</taxon>
    </lineage>
</organism>
<proteinExistence type="predicted"/>
<evidence type="ECO:0000313" key="4">
    <source>
        <dbReference type="Proteomes" id="UP000051326"/>
    </source>
</evidence>
<keyword evidence="3" id="KW-0489">Methyltransferase</keyword>
<evidence type="ECO:0000259" key="2">
    <source>
        <dbReference type="Pfam" id="PF08241"/>
    </source>
</evidence>
<dbReference type="GO" id="GO:0032259">
    <property type="term" value="P:methylation"/>
    <property type="evidence" value="ECO:0007669"/>
    <property type="project" value="UniProtKB-KW"/>
</dbReference>
<dbReference type="InterPro" id="IPR050447">
    <property type="entry name" value="Erg6_SMT_methyltransf"/>
</dbReference>
<dbReference type="PANTHER" id="PTHR44068:SF11">
    <property type="entry name" value="GERANYL DIPHOSPHATE 2-C-METHYLTRANSFERASE"/>
    <property type="match status" value="1"/>
</dbReference>
<dbReference type="RefSeq" id="WP_058285761.1">
    <property type="nucleotide sequence ID" value="NZ_CYSR01000021.1"/>
</dbReference>
<dbReference type="Pfam" id="PF08241">
    <property type="entry name" value="Methyltransf_11"/>
    <property type="match status" value="1"/>
</dbReference>
<dbReference type="InterPro" id="IPR013216">
    <property type="entry name" value="Methyltransf_11"/>
</dbReference>
<dbReference type="PANTHER" id="PTHR44068">
    <property type="entry name" value="ZGC:194242"/>
    <property type="match status" value="1"/>
</dbReference>
<name>A0A0P1HWM6_9RHOB</name>
<dbReference type="Proteomes" id="UP000051326">
    <property type="component" value="Unassembled WGS sequence"/>
</dbReference>
<reference evidence="3 4" key="1">
    <citation type="submission" date="2015-09" db="EMBL/GenBank/DDBJ databases">
        <authorList>
            <consortium name="Swine Surveillance"/>
        </authorList>
    </citation>
    <scope>NUCLEOTIDE SEQUENCE [LARGE SCALE GENOMIC DNA]</scope>
    <source>
        <strain evidence="3 4">CECT 8399</strain>
    </source>
</reference>
<feature type="domain" description="Methyltransferase type 11" evidence="2">
    <location>
        <begin position="68"/>
        <end position="166"/>
    </location>
</feature>
<dbReference type="AlphaFoldDB" id="A0A0P1HWM6"/>
<dbReference type="STRING" id="1396826.PHA8399_01744"/>
<dbReference type="EC" id="2.1.1.156" evidence="3"/>
<evidence type="ECO:0000313" key="3">
    <source>
        <dbReference type="EMBL" id="CUH99622.1"/>
    </source>
</evidence>
<evidence type="ECO:0000256" key="1">
    <source>
        <dbReference type="ARBA" id="ARBA00022679"/>
    </source>
</evidence>
<dbReference type="InterPro" id="IPR029063">
    <property type="entry name" value="SAM-dependent_MTases_sf"/>
</dbReference>
<dbReference type="CDD" id="cd02440">
    <property type="entry name" value="AdoMet_MTases"/>
    <property type="match status" value="1"/>
</dbReference>
<accession>A0A0P1HWM6</accession>